<accession>A0A2C6MGQ8</accession>
<keyword evidence="12" id="KW-1185">Reference proteome</keyword>
<dbReference type="InterPro" id="IPR004839">
    <property type="entry name" value="Aminotransferase_I/II_large"/>
</dbReference>
<dbReference type="PANTHER" id="PTHR42885:SF1">
    <property type="entry name" value="THREONINE-PHOSPHATE DECARBOXYLASE"/>
    <property type="match status" value="1"/>
</dbReference>
<dbReference type="Gene3D" id="3.40.640.10">
    <property type="entry name" value="Type I PLP-dependent aspartate aminotransferase-like (Major domain)"/>
    <property type="match status" value="1"/>
</dbReference>
<evidence type="ECO:0000256" key="2">
    <source>
        <dbReference type="ARBA" id="ARBA00003444"/>
    </source>
</evidence>
<dbReference type="InterPro" id="IPR005860">
    <property type="entry name" value="CobD"/>
</dbReference>
<keyword evidence="7" id="KW-0456">Lyase</keyword>
<evidence type="ECO:0000256" key="3">
    <source>
        <dbReference type="ARBA" id="ARBA00004953"/>
    </source>
</evidence>
<dbReference type="OrthoDB" id="9813612at2"/>
<dbReference type="InterPro" id="IPR015421">
    <property type="entry name" value="PyrdxlP-dep_Trfase_major"/>
</dbReference>
<evidence type="ECO:0000256" key="6">
    <source>
        <dbReference type="ARBA" id="ARBA00022898"/>
    </source>
</evidence>
<organism evidence="11 12">
    <name type="scientific">Desulforamulus profundi</name>
    <dbReference type="NCBI Taxonomy" id="1383067"/>
    <lineage>
        <taxon>Bacteria</taxon>
        <taxon>Bacillati</taxon>
        <taxon>Bacillota</taxon>
        <taxon>Clostridia</taxon>
        <taxon>Eubacteriales</taxon>
        <taxon>Peptococcaceae</taxon>
        <taxon>Desulforamulus</taxon>
    </lineage>
</organism>
<dbReference type="NCBIfam" id="TIGR01140">
    <property type="entry name" value="L_thr_O3P_dcar"/>
    <property type="match status" value="1"/>
</dbReference>
<dbReference type="InterPro" id="IPR015424">
    <property type="entry name" value="PyrdxlP-dep_Trfase"/>
</dbReference>
<evidence type="ECO:0000256" key="4">
    <source>
        <dbReference type="ARBA" id="ARBA00012285"/>
    </source>
</evidence>
<dbReference type="SUPFAM" id="SSF53383">
    <property type="entry name" value="PLP-dependent transferases"/>
    <property type="match status" value="1"/>
</dbReference>
<dbReference type="GO" id="GO:0009236">
    <property type="term" value="P:cobalamin biosynthetic process"/>
    <property type="evidence" value="ECO:0007669"/>
    <property type="project" value="UniProtKB-UniPathway"/>
</dbReference>
<feature type="domain" description="Aminotransferase class I/classII large" evidence="10">
    <location>
        <begin position="21"/>
        <end position="342"/>
    </location>
</feature>
<protein>
    <recommendedName>
        <fullName evidence="4">threonine-phosphate decarboxylase</fullName>
        <ecNumber evidence="4">4.1.1.81</ecNumber>
    </recommendedName>
    <alternativeName>
        <fullName evidence="8">L-threonine-O-3-phosphate decarboxylase</fullName>
    </alternativeName>
</protein>
<evidence type="ECO:0000256" key="9">
    <source>
        <dbReference type="ARBA" id="ARBA00048531"/>
    </source>
</evidence>
<dbReference type="Pfam" id="PF00155">
    <property type="entry name" value="Aminotran_1_2"/>
    <property type="match status" value="1"/>
</dbReference>
<proteinExistence type="predicted"/>
<dbReference type="GO" id="GO:0030170">
    <property type="term" value="F:pyridoxal phosphate binding"/>
    <property type="evidence" value="ECO:0007669"/>
    <property type="project" value="InterPro"/>
</dbReference>
<dbReference type="CDD" id="cd00609">
    <property type="entry name" value="AAT_like"/>
    <property type="match status" value="1"/>
</dbReference>
<dbReference type="EMBL" id="AWQQ01000041">
    <property type="protein sequence ID" value="PHJ38894.1"/>
    <property type="molecule type" value="Genomic_DNA"/>
</dbReference>
<reference evidence="11 12" key="1">
    <citation type="submission" date="2013-09" db="EMBL/GenBank/DDBJ databases">
        <title>Biodegradation of hydrocarbons in the deep terrestrial subsurface : characterization of a microbial consortium composed of two Desulfotomaculum species originating from a deep geological formation.</title>
        <authorList>
            <person name="Aullo T."/>
            <person name="Berlendis S."/>
            <person name="Lascourreges J.-F."/>
            <person name="Dessort D."/>
            <person name="Saint-Laurent S."/>
            <person name="Schraauwers B."/>
            <person name="Mas J."/>
            <person name="Magot M."/>
            <person name="Ranchou-Peyruse A."/>
        </authorList>
    </citation>
    <scope>NUCLEOTIDE SEQUENCE [LARGE SCALE GENOMIC DNA]</scope>
    <source>
        <strain evidence="11 12">Bs107</strain>
    </source>
</reference>
<comment type="catalytic activity">
    <reaction evidence="9">
        <text>O-phospho-L-threonine + H(+) = (R)-1-aminopropan-2-yl phosphate + CO2</text>
        <dbReference type="Rhea" id="RHEA:11492"/>
        <dbReference type="ChEBI" id="CHEBI:15378"/>
        <dbReference type="ChEBI" id="CHEBI:16526"/>
        <dbReference type="ChEBI" id="CHEBI:58563"/>
        <dbReference type="ChEBI" id="CHEBI:58675"/>
        <dbReference type="EC" id="4.1.1.81"/>
    </reaction>
</comment>
<dbReference type="InterPro" id="IPR015422">
    <property type="entry name" value="PyrdxlP-dep_Trfase_small"/>
</dbReference>
<keyword evidence="11" id="KW-0032">Aminotransferase</keyword>
<dbReference type="GO" id="GO:0048472">
    <property type="term" value="F:threonine-phosphate decarboxylase activity"/>
    <property type="evidence" value="ECO:0007669"/>
    <property type="project" value="UniProtKB-EC"/>
</dbReference>
<keyword evidence="6" id="KW-0663">Pyridoxal phosphate</keyword>
<evidence type="ECO:0000313" key="11">
    <source>
        <dbReference type="EMBL" id="PHJ38894.1"/>
    </source>
</evidence>
<keyword evidence="11" id="KW-0808">Transferase</keyword>
<evidence type="ECO:0000256" key="5">
    <source>
        <dbReference type="ARBA" id="ARBA00022573"/>
    </source>
</evidence>
<keyword evidence="5" id="KW-0169">Cobalamin biosynthesis</keyword>
<comment type="function">
    <text evidence="2">Decarboxylates L-threonine-O-3-phosphate to yield (R)-1-amino-2-propanol O-2-phosphate, the precursor for the linkage between the nucleotide loop and the corrin ring in cobalamin.</text>
</comment>
<dbReference type="GO" id="GO:0008483">
    <property type="term" value="F:transaminase activity"/>
    <property type="evidence" value="ECO:0007669"/>
    <property type="project" value="UniProtKB-KW"/>
</dbReference>
<dbReference type="UniPathway" id="UPA00148"/>
<evidence type="ECO:0000256" key="8">
    <source>
        <dbReference type="ARBA" id="ARBA00029996"/>
    </source>
</evidence>
<dbReference type="AlphaFoldDB" id="A0A2C6MGQ8"/>
<comment type="caution">
    <text evidence="11">The sequence shown here is derived from an EMBL/GenBank/DDBJ whole genome shotgun (WGS) entry which is preliminary data.</text>
</comment>
<dbReference type="RefSeq" id="WP_099082605.1">
    <property type="nucleotide sequence ID" value="NZ_AWQQ01000041.1"/>
</dbReference>
<evidence type="ECO:0000313" key="12">
    <source>
        <dbReference type="Proteomes" id="UP000222564"/>
    </source>
</evidence>
<dbReference type="Proteomes" id="UP000222564">
    <property type="component" value="Unassembled WGS sequence"/>
</dbReference>
<evidence type="ECO:0000256" key="7">
    <source>
        <dbReference type="ARBA" id="ARBA00023239"/>
    </source>
</evidence>
<dbReference type="InterPro" id="IPR004838">
    <property type="entry name" value="NHTrfase_class1_PyrdxlP-BS"/>
</dbReference>
<sequence length="358" mass="39592">MQRHGGNIWLAEQTYGIHKENILDFSANINPLGPSPRALEAVQKSLANIKHYPEPQAESLRREIARLTSLPEEMIILGNGAAELIYALGKVIKPRRVLVPVPTFSEYAGGFADAELVQVVLHRENNFTIEPKALAGLLQPGDLMILCNPNNPTGQLVERCKLHSLLKRAREVGAWFMVDEAFMGFVRPEQSLLPDLPANPSLLVLRSLTKFFAMPGLRLGYLAAAPEIISGLLAALPPWRVNLPAQVAGIASLQDREYIEKTFELMNSQRSFLTAGLAAIPGLKPFPPAANFILVGCSESGYTAAQIQNFLGPRGILIRQCDNFTGLDGNYFRTAVRCQEENSMLLHHLWQIIIKKKE</sequence>
<comment type="cofactor">
    <cofactor evidence="1">
        <name>pyridoxal 5'-phosphate</name>
        <dbReference type="ChEBI" id="CHEBI:597326"/>
    </cofactor>
</comment>
<dbReference type="Gene3D" id="3.90.1150.10">
    <property type="entry name" value="Aspartate Aminotransferase, domain 1"/>
    <property type="match status" value="1"/>
</dbReference>
<comment type="pathway">
    <text evidence="3">Cofactor biosynthesis; adenosylcobalamin biosynthesis.</text>
</comment>
<dbReference type="EC" id="4.1.1.81" evidence="4"/>
<name>A0A2C6MGQ8_9FIRM</name>
<dbReference type="PROSITE" id="PS00105">
    <property type="entry name" value="AA_TRANSFER_CLASS_1"/>
    <property type="match status" value="1"/>
</dbReference>
<gene>
    <name evidence="11" type="ORF">P378_06765</name>
</gene>
<dbReference type="PANTHER" id="PTHR42885">
    <property type="entry name" value="HISTIDINOL-PHOSPHATE AMINOTRANSFERASE-RELATED"/>
    <property type="match status" value="1"/>
</dbReference>
<evidence type="ECO:0000259" key="10">
    <source>
        <dbReference type="Pfam" id="PF00155"/>
    </source>
</evidence>
<evidence type="ECO:0000256" key="1">
    <source>
        <dbReference type="ARBA" id="ARBA00001933"/>
    </source>
</evidence>